<dbReference type="Proteomes" id="UP001256400">
    <property type="component" value="Chromosome"/>
</dbReference>
<organism evidence="1 2">
    <name type="scientific">Acinetobacter soli</name>
    <dbReference type="NCBI Taxonomy" id="487316"/>
    <lineage>
        <taxon>Bacteria</taxon>
        <taxon>Pseudomonadati</taxon>
        <taxon>Pseudomonadota</taxon>
        <taxon>Gammaproteobacteria</taxon>
        <taxon>Moraxellales</taxon>
        <taxon>Moraxellaceae</taxon>
        <taxon>Acinetobacter</taxon>
    </lineage>
</organism>
<accession>A0AB38YVV2</accession>
<reference evidence="1" key="1">
    <citation type="submission" date="2023-09" db="EMBL/GenBank/DDBJ databases">
        <title>Acinetobacter soli.</title>
        <authorList>
            <person name="Kim B."/>
            <person name="Kim D."/>
            <person name="Park D."/>
        </authorList>
    </citation>
    <scope>NUCLEOTIDE SEQUENCE</scope>
    <source>
        <strain evidence="1">2023.05</strain>
    </source>
</reference>
<name>A0AB38YVV2_9GAMM</name>
<evidence type="ECO:0000313" key="2">
    <source>
        <dbReference type="Proteomes" id="UP001256400"/>
    </source>
</evidence>
<protein>
    <submittedName>
        <fullName evidence="1">Uncharacterized protein</fullName>
    </submittedName>
</protein>
<sequence>MKKSNHSIALPKKCSYICLALSKISKLALVGYKYSAHTVRLKGFFCMRILSMRSHVMAKLEGDTFECASFLNYWSANPFQLCHPHLVVNGKAPLINSGAH</sequence>
<evidence type="ECO:0000313" key="1">
    <source>
        <dbReference type="EMBL" id="WND05576.1"/>
    </source>
</evidence>
<gene>
    <name evidence="1" type="ORF">RHP80_15600</name>
</gene>
<dbReference type="RefSeq" id="WP_310864752.1">
    <property type="nucleotide sequence ID" value="NZ_CP134206.1"/>
</dbReference>
<dbReference type="AlphaFoldDB" id="A0AB38YVV2"/>
<proteinExistence type="predicted"/>
<dbReference type="EMBL" id="CP134206">
    <property type="protein sequence ID" value="WND05576.1"/>
    <property type="molecule type" value="Genomic_DNA"/>
</dbReference>